<comment type="subcellular location">
    <subcellularLocation>
        <location evidence="1">Nucleus</location>
        <location evidence="1">Nuclear pore complex</location>
    </subcellularLocation>
</comment>
<dbReference type="OrthoDB" id="3797628at2759"/>
<evidence type="ECO:0000256" key="9">
    <source>
        <dbReference type="SAM" id="MobiDB-lite"/>
    </source>
</evidence>
<accession>A0A0D8Y7Z9</accession>
<name>A0A0D8Y7Z9_DICVI</name>
<sequence length="428" mass="48614">MSVVMQALSHRSNSEVEELPKSHDPDELPSCDKRNIERNEVYSPEIDQRAVVIQRGEVRNGEVPRFRLDGSACEDSHISLNRSSEAQTATTGSSSVSCEAVATPQVVASSTTQPIVRLNSPDYFTKPTINAMREMIVNGKVVLNNGLTVGRATYGSVFWPGRIELENIVLDEVVIFRHKEVTVYPDESLKPPLGEGLNRPAEITLERVWYIDRTTKEEIRDSLKLIDLGWRDRLEKVTARMGATFKDYRPATGSWVFRVEHFSKYGLPDEEDDVDVAIVPNGKDVRMTPADISCDVDTSMEEQRLQSYVQRAKVVQVDARNGMNTTNRMQIAINSDVEFANQCIPRMKASYKTSMYEEEFLFNIRVFIAVFEVSTKFFEGLGGKLDTDYDDDDSALDYDMATWRDTEVALHFELIFILLDIKWLVLVR</sequence>
<dbReference type="AlphaFoldDB" id="A0A0D8Y7Z9"/>
<keyword evidence="4" id="KW-0509">mRNA transport</keyword>
<evidence type="ECO:0000256" key="7">
    <source>
        <dbReference type="ARBA" id="ARBA00023132"/>
    </source>
</evidence>
<dbReference type="GO" id="GO:0044614">
    <property type="term" value="C:nuclear pore cytoplasmic filaments"/>
    <property type="evidence" value="ECO:0007669"/>
    <property type="project" value="TreeGrafter"/>
</dbReference>
<dbReference type="GO" id="GO:0006606">
    <property type="term" value="P:protein import into nucleus"/>
    <property type="evidence" value="ECO:0007669"/>
    <property type="project" value="TreeGrafter"/>
</dbReference>
<dbReference type="Proteomes" id="UP000053766">
    <property type="component" value="Unassembled WGS sequence"/>
</dbReference>
<dbReference type="GO" id="GO:0008139">
    <property type="term" value="F:nuclear localization sequence binding"/>
    <property type="evidence" value="ECO:0007669"/>
    <property type="project" value="TreeGrafter"/>
</dbReference>
<evidence type="ECO:0000256" key="5">
    <source>
        <dbReference type="ARBA" id="ARBA00022927"/>
    </source>
</evidence>
<evidence type="ECO:0000256" key="2">
    <source>
        <dbReference type="ARBA" id="ARBA00008926"/>
    </source>
</evidence>
<keyword evidence="12" id="KW-1185">Reference proteome</keyword>
<keyword evidence="8" id="KW-0539">Nucleus</keyword>
<dbReference type="FunFam" id="3.30.1610.10:FF:000002">
    <property type="entry name" value="nuclear pore complex protein NUP98A"/>
    <property type="match status" value="1"/>
</dbReference>
<dbReference type="Pfam" id="PF04096">
    <property type="entry name" value="Nucleoporin2"/>
    <property type="match status" value="1"/>
</dbReference>
<dbReference type="GO" id="GO:0000973">
    <property type="term" value="P:post-transcriptional tethering of RNA polymerase II gene DNA at nuclear periphery"/>
    <property type="evidence" value="ECO:0007669"/>
    <property type="project" value="TreeGrafter"/>
</dbReference>
<dbReference type="GO" id="GO:0003006">
    <property type="term" value="P:developmental process involved in reproduction"/>
    <property type="evidence" value="ECO:0007669"/>
    <property type="project" value="UniProtKB-ARBA"/>
</dbReference>
<keyword evidence="6" id="KW-0811">Translocation</keyword>
<evidence type="ECO:0000256" key="6">
    <source>
        <dbReference type="ARBA" id="ARBA00023010"/>
    </source>
</evidence>
<dbReference type="GO" id="GO:0051028">
    <property type="term" value="P:mRNA transport"/>
    <property type="evidence" value="ECO:0007669"/>
    <property type="project" value="UniProtKB-KW"/>
</dbReference>
<evidence type="ECO:0000256" key="8">
    <source>
        <dbReference type="ARBA" id="ARBA00023242"/>
    </source>
</evidence>
<dbReference type="Gene3D" id="3.30.1610.10">
    <property type="entry name" value="Peptidase S59, nucleoporin"/>
    <property type="match status" value="1"/>
</dbReference>
<keyword evidence="3" id="KW-0813">Transport</keyword>
<dbReference type="GO" id="GO:0003723">
    <property type="term" value="F:RNA binding"/>
    <property type="evidence" value="ECO:0007669"/>
    <property type="project" value="TreeGrafter"/>
</dbReference>
<dbReference type="EMBL" id="KN716158">
    <property type="protein sequence ID" value="KJH52845.1"/>
    <property type="molecule type" value="Genomic_DNA"/>
</dbReference>
<evidence type="ECO:0000313" key="12">
    <source>
        <dbReference type="Proteomes" id="UP000053766"/>
    </source>
</evidence>
<comment type="similarity">
    <text evidence="2">Belongs to the nucleoporin GLFG family.</text>
</comment>
<evidence type="ECO:0000256" key="4">
    <source>
        <dbReference type="ARBA" id="ARBA00022816"/>
    </source>
</evidence>
<organism evidence="11 12">
    <name type="scientific">Dictyocaulus viviparus</name>
    <name type="common">Bovine lungworm</name>
    <dbReference type="NCBI Taxonomy" id="29172"/>
    <lineage>
        <taxon>Eukaryota</taxon>
        <taxon>Metazoa</taxon>
        <taxon>Ecdysozoa</taxon>
        <taxon>Nematoda</taxon>
        <taxon>Chromadorea</taxon>
        <taxon>Rhabditida</taxon>
        <taxon>Rhabditina</taxon>
        <taxon>Rhabditomorpha</taxon>
        <taxon>Strongyloidea</taxon>
        <taxon>Metastrongylidae</taxon>
        <taxon>Dictyocaulus</taxon>
    </lineage>
</organism>
<dbReference type="SUPFAM" id="SSF82215">
    <property type="entry name" value="C-terminal autoproteolytic domain of nucleoporin nup98"/>
    <property type="match status" value="1"/>
</dbReference>
<dbReference type="InterPro" id="IPR037665">
    <property type="entry name" value="Nucleoporin_S59-like"/>
</dbReference>
<keyword evidence="5" id="KW-0653">Protein transport</keyword>
<dbReference type="STRING" id="29172.A0A0D8Y7Z9"/>
<dbReference type="PANTHER" id="PTHR23198:SF6">
    <property type="entry name" value="NUCLEAR PORE COMPLEX PROTEIN NUP98-NUP96"/>
    <property type="match status" value="1"/>
</dbReference>
<dbReference type="PANTHER" id="PTHR23198">
    <property type="entry name" value="NUCLEOPORIN"/>
    <property type="match status" value="1"/>
</dbReference>
<gene>
    <name evidence="11" type="ORF">DICVIV_00890</name>
</gene>
<evidence type="ECO:0000259" key="10">
    <source>
        <dbReference type="PROSITE" id="PS51434"/>
    </source>
</evidence>
<feature type="domain" description="Peptidase S59" evidence="10">
    <location>
        <begin position="120"/>
        <end position="262"/>
    </location>
</feature>
<dbReference type="GO" id="GO:0034398">
    <property type="term" value="P:telomere tethering at nuclear periphery"/>
    <property type="evidence" value="ECO:0007669"/>
    <property type="project" value="TreeGrafter"/>
</dbReference>
<dbReference type="GO" id="GO:0017056">
    <property type="term" value="F:structural constituent of nuclear pore"/>
    <property type="evidence" value="ECO:0007669"/>
    <property type="project" value="InterPro"/>
</dbReference>
<proteinExistence type="inferred from homology"/>
<reference evidence="12" key="2">
    <citation type="journal article" date="2016" name="Sci. Rep.">
        <title>Dictyocaulus viviparus genome, variome and transcriptome elucidate lungworm biology and support future intervention.</title>
        <authorList>
            <person name="McNulty S.N."/>
            <person name="Strube C."/>
            <person name="Rosa B.A."/>
            <person name="Martin J.C."/>
            <person name="Tyagi R."/>
            <person name="Choi Y.J."/>
            <person name="Wang Q."/>
            <person name="Hallsworth Pepin K."/>
            <person name="Zhang X."/>
            <person name="Ozersky P."/>
            <person name="Wilson R.K."/>
            <person name="Sternberg P.W."/>
            <person name="Gasser R.B."/>
            <person name="Mitreva M."/>
        </authorList>
    </citation>
    <scope>NUCLEOTIDE SEQUENCE [LARGE SCALE GENOMIC DNA]</scope>
    <source>
        <strain evidence="12">HannoverDv2000</strain>
    </source>
</reference>
<dbReference type="InterPro" id="IPR007230">
    <property type="entry name" value="Nup98_auto-Pept-S59_dom"/>
</dbReference>
<protein>
    <submittedName>
        <fullName evidence="11">Nucleoporin autopeptidase</fullName>
    </submittedName>
</protein>
<dbReference type="PROSITE" id="PS51434">
    <property type="entry name" value="NUP_C"/>
    <property type="match status" value="1"/>
</dbReference>
<feature type="region of interest" description="Disordered" evidence="9">
    <location>
        <begin position="1"/>
        <end position="32"/>
    </location>
</feature>
<dbReference type="GO" id="GO:0006405">
    <property type="term" value="P:RNA export from nucleus"/>
    <property type="evidence" value="ECO:0007669"/>
    <property type="project" value="TreeGrafter"/>
</dbReference>
<dbReference type="InterPro" id="IPR036903">
    <property type="entry name" value="Nup98_auto-Pept-S59_dom_sf"/>
</dbReference>
<keyword evidence="7" id="KW-0906">Nuclear pore complex</keyword>
<evidence type="ECO:0000256" key="1">
    <source>
        <dbReference type="ARBA" id="ARBA00004567"/>
    </source>
</evidence>
<reference evidence="11 12" key="1">
    <citation type="submission" date="2013-11" db="EMBL/GenBank/DDBJ databases">
        <title>Draft genome of the bovine lungworm Dictyocaulus viviparus.</title>
        <authorList>
            <person name="Mitreva M."/>
        </authorList>
    </citation>
    <scope>NUCLEOTIDE SEQUENCE [LARGE SCALE GENOMIC DNA]</scope>
    <source>
        <strain evidence="11 12">HannoverDv2000</strain>
    </source>
</reference>
<feature type="compositionally biased region" description="Basic and acidic residues" evidence="9">
    <location>
        <begin position="12"/>
        <end position="32"/>
    </location>
</feature>
<evidence type="ECO:0000313" key="11">
    <source>
        <dbReference type="EMBL" id="KJH52845.1"/>
    </source>
</evidence>
<evidence type="ECO:0000256" key="3">
    <source>
        <dbReference type="ARBA" id="ARBA00022448"/>
    </source>
</evidence>